<dbReference type="InterPro" id="IPR005809">
    <property type="entry name" value="Succ_CoA_ligase-like_bsu"/>
</dbReference>
<dbReference type="Gene3D" id="3.40.50.261">
    <property type="entry name" value="Succinyl-CoA synthetase domains"/>
    <property type="match status" value="1"/>
</dbReference>
<dbReference type="FunFam" id="3.30.470.20:FF:000002">
    <property type="entry name" value="Succinate--CoA ligase [ADP-forming] subunit beta"/>
    <property type="match status" value="1"/>
</dbReference>
<dbReference type="SUPFAM" id="SSF52210">
    <property type="entry name" value="Succinyl-CoA synthetase domains"/>
    <property type="match status" value="1"/>
</dbReference>
<dbReference type="GO" id="GO:0005524">
    <property type="term" value="F:ATP binding"/>
    <property type="evidence" value="ECO:0007669"/>
    <property type="project" value="UniProtKB-UniRule"/>
</dbReference>
<dbReference type="KEGG" id="aade:C3B56_00007"/>
<dbReference type="GO" id="GO:0004775">
    <property type="term" value="F:succinate-CoA ligase (ADP-forming) activity"/>
    <property type="evidence" value="ECO:0007669"/>
    <property type="project" value="UniProtKB-EC"/>
</dbReference>
<evidence type="ECO:0000256" key="6">
    <source>
        <dbReference type="ARBA" id="ARBA00022741"/>
    </source>
</evidence>
<evidence type="ECO:0000256" key="5">
    <source>
        <dbReference type="ARBA" id="ARBA00022723"/>
    </source>
</evidence>
<evidence type="ECO:0000259" key="9">
    <source>
        <dbReference type="PROSITE" id="PS50975"/>
    </source>
</evidence>
<dbReference type="OrthoDB" id="9802602at2"/>
<dbReference type="GO" id="GO:0046872">
    <property type="term" value="F:metal ion binding"/>
    <property type="evidence" value="ECO:0007669"/>
    <property type="project" value="UniProtKB-KW"/>
</dbReference>
<keyword evidence="6 8" id="KW-0547">Nucleotide-binding</keyword>
<evidence type="ECO:0000313" key="10">
    <source>
        <dbReference type="EMBL" id="AZP36144.1"/>
    </source>
</evidence>
<evidence type="ECO:0000256" key="4">
    <source>
        <dbReference type="ARBA" id="ARBA00022598"/>
    </source>
</evidence>
<evidence type="ECO:0000256" key="2">
    <source>
        <dbReference type="ARBA" id="ARBA00009182"/>
    </source>
</evidence>
<accession>A0A3Q9CL73</accession>
<keyword evidence="5" id="KW-0479">Metal-binding</keyword>
<dbReference type="Gene3D" id="3.30.470.20">
    <property type="entry name" value="ATP-grasp fold, B domain"/>
    <property type="match status" value="1"/>
</dbReference>
<dbReference type="InterPro" id="IPR005811">
    <property type="entry name" value="SUCC_ACL_C"/>
</dbReference>
<keyword evidence="7" id="KW-0460">Magnesium</keyword>
<dbReference type="GO" id="GO:0006104">
    <property type="term" value="P:succinyl-CoA metabolic process"/>
    <property type="evidence" value="ECO:0007669"/>
    <property type="project" value="TreeGrafter"/>
</dbReference>
<evidence type="ECO:0000256" key="8">
    <source>
        <dbReference type="PROSITE-ProRule" id="PRU00409"/>
    </source>
</evidence>
<dbReference type="InterPro" id="IPR013815">
    <property type="entry name" value="ATP_grasp_subdomain_1"/>
</dbReference>
<dbReference type="EMBL" id="CP026513">
    <property type="protein sequence ID" value="AZP36144.1"/>
    <property type="molecule type" value="Genomic_DNA"/>
</dbReference>
<dbReference type="InterPro" id="IPR011761">
    <property type="entry name" value="ATP-grasp"/>
</dbReference>
<dbReference type="InterPro" id="IPR017866">
    <property type="entry name" value="Succ-CoA_synthase_bsu_CS"/>
</dbReference>
<dbReference type="Pfam" id="PF08442">
    <property type="entry name" value="ATP-grasp_2"/>
    <property type="match status" value="1"/>
</dbReference>
<dbReference type="NCBIfam" id="TIGR01016">
    <property type="entry name" value="sucCoAbeta"/>
    <property type="match status" value="1"/>
</dbReference>
<dbReference type="Gene3D" id="3.30.1490.20">
    <property type="entry name" value="ATP-grasp fold, A domain"/>
    <property type="match status" value="1"/>
</dbReference>
<keyword evidence="11" id="KW-1185">Reference proteome</keyword>
<dbReference type="PROSITE" id="PS50975">
    <property type="entry name" value="ATP_GRASP"/>
    <property type="match status" value="1"/>
</dbReference>
<protein>
    <submittedName>
        <fullName evidence="10">Succinyl-CoA ligase [ADP-forming] subunit beta</fullName>
        <ecNumber evidence="10">6.2.1.5</ecNumber>
    </submittedName>
</protein>
<comment type="cofactor">
    <cofactor evidence="1">
        <name>Mg(2+)</name>
        <dbReference type="ChEBI" id="CHEBI:18420"/>
    </cofactor>
</comment>
<dbReference type="PANTHER" id="PTHR11815:SF10">
    <property type="entry name" value="SUCCINATE--COA LIGASE [GDP-FORMING] SUBUNIT BETA, MITOCHONDRIAL"/>
    <property type="match status" value="1"/>
</dbReference>
<gene>
    <name evidence="10" type="primary">sucC</name>
    <name evidence="10" type="ORF">C3B56_00007</name>
</gene>
<dbReference type="AlphaFoldDB" id="A0A3Q9CL73"/>
<reference evidence="10 11" key="1">
    <citation type="journal article" date="2018" name="Genome Biol. Evol.">
        <title>Partnering With a Pest: Genomes of Hemlock Woolly Adelgid Symbionts Reveal Atypical Nutritional Provisioning Patterns in Dual-Obligate Bacteria.</title>
        <authorList>
            <person name="Weglarz K.M."/>
            <person name="Havill N.P."/>
            <person name="Burke G.R."/>
            <person name="von Dohlen C.D."/>
        </authorList>
    </citation>
    <scope>NUCLEOTIDE SEQUENCE [LARGE SCALE GENOMIC DNA]</scope>
    <source>
        <strain evidence="10">ENA</strain>
    </source>
</reference>
<keyword evidence="4 10" id="KW-0436">Ligase</keyword>
<dbReference type="NCBIfam" id="NF001913">
    <property type="entry name" value="PRK00696.1"/>
    <property type="match status" value="1"/>
</dbReference>
<evidence type="ECO:0000313" key="11">
    <source>
        <dbReference type="Proteomes" id="UP000274458"/>
    </source>
</evidence>
<keyword evidence="8" id="KW-0067">ATP-binding</keyword>
<dbReference type="GO" id="GO:0006099">
    <property type="term" value="P:tricarboxylic acid cycle"/>
    <property type="evidence" value="ECO:0007669"/>
    <property type="project" value="UniProtKB-KW"/>
</dbReference>
<name>A0A3Q9CL73_9ENTR</name>
<dbReference type="SUPFAM" id="SSF56059">
    <property type="entry name" value="Glutathione synthetase ATP-binding domain-like"/>
    <property type="match status" value="1"/>
</dbReference>
<feature type="domain" description="ATP-grasp" evidence="9">
    <location>
        <begin position="9"/>
        <end position="230"/>
    </location>
</feature>
<dbReference type="FunFam" id="3.40.50.261:FF:000001">
    <property type="entry name" value="Succinate--CoA ligase [ADP-forming] subunit beta"/>
    <property type="match status" value="1"/>
</dbReference>
<evidence type="ECO:0000256" key="7">
    <source>
        <dbReference type="ARBA" id="ARBA00022842"/>
    </source>
</evidence>
<evidence type="ECO:0000256" key="1">
    <source>
        <dbReference type="ARBA" id="ARBA00001946"/>
    </source>
</evidence>
<dbReference type="EC" id="6.2.1.5" evidence="10"/>
<organism evidence="10 11">
    <name type="scientific">Candidatus Annandia adelgestsuga</name>
    <dbReference type="NCBI Taxonomy" id="1302411"/>
    <lineage>
        <taxon>Bacteria</taxon>
        <taxon>Pseudomonadati</taxon>
        <taxon>Pseudomonadota</taxon>
        <taxon>Gammaproteobacteria</taxon>
        <taxon>Enterobacterales</taxon>
        <taxon>Enterobacteriaceae</taxon>
        <taxon>Candidatus Annandia</taxon>
    </lineage>
</organism>
<dbReference type="RefSeq" id="WP_126071407.1">
    <property type="nucleotide sequence ID" value="NZ_CP026513.1"/>
</dbReference>
<dbReference type="GO" id="GO:0005829">
    <property type="term" value="C:cytosol"/>
    <property type="evidence" value="ECO:0007669"/>
    <property type="project" value="TreeGrafter"/>
</dbReference>
<dbReference type="Proteomes" id="UP000274458">
    <property type="component" value="Chromosome"/>
</dbReference>
<proteinExistence type="inferred from homology"/>
<comment type="similarity">
    <text evidence="2">Belongs to the succinate/malate CoA ligase beta subunit family.</text>
</comment>
<dbReference type="InterPro" id="IPR016102">
    <property type="entry name" value="Succinyl-CoA_synth-like"/>
</dbReference>
<dbReference type="PIRSF" id="PIRSF001554">
    <property type="entry name" value="SucCS_beta"/>
    <property type="match status" value="1"/>
</dbReference>
<dbReference type="PROSITE" id="PS01217">
    <property type="entry name" value="SUCCINYL_COA_LIG_3"/>
    <property type="match status" value="1"/>
</dbReference>
<evidence type="ECO:0000256" key="3">
    <source>
        <dbReference type="ARBA" id="ARBA00022532"/>
    </source>
</evidence>
<dbReference type="Pfam" id="PF00549">
    <property type="entry name" value="Ligase_CoA"/>
    <property type="match status" value="1"/>
</dbReference>
<dbReference type="PANTHER" id="PTHR11815">
    <property type="entry name" value="SUCCINYL-COA SYNTHETASE BETA CHAIN"/>
    <property type="match status" value="1"/>
</dbReference>
<sequence>MKFHEYQAKEIFKKYKLPIPKGYLFNNYFKIKKFISKINFDKPVIAKCQAHTGGRGKVGGIKIIKNYKDIKLFFKYWFNKKIKTSQNNNESQIIKNILIEEYINISKELYLSILIDNFTNCIFFMFSNQGGIEIEKIIKKYPYLLKKIKIDPLIGPQFYQIKKILFELKFNKKQIEQFNNIFFNLYKILIKFDLTLIEINPLVIDKNDNLICLDIKLILDKNSIFRQSLLKNIYDYSQNNDIILEKTFSSLNYILLKGNIGCMINGAGLAMSTMDLLKLYGGKPANFLDIGGRTNTNNIVKSFNIILSNKNVNVIFINIFGGIIRCDFIANSIIYVLKKIKINIPIVIRLSGNNSKIGINKLLKNKSKIITITNLKKAIKFTVFLSKNKRLI</sequence>
<dbReference type="InterPro" id="IPR013650">
    <property type="entry name" value="ATP-grasp_succ-CoA_synth-type"/>
</dbReference>
<dbReference type="GO" id="GO:0042709">
    <property type="term" value="C:succinate-CoA ligase complex"/>
    <property type="evidence" value="ECO:0007669"/>
    <property type="project" value="TreeGrafter"/>
</dbReference>
<keyword evidence="3" id="KW-0816">Tricarboxylic acid cycle</keyword>